<comment type="caution">
    <text evidence="8">The sequence shown here is derived from an EMBL/GenBank/DDBJ whole genome shotgun (WGS) entry which is preliminary data.</text>
</comment>
<name>A0ABR3WVP7_9PEZI</name>
<gene>
    <name evidence="8" type="ORF">VTK73DRAFT_4014</name>
</gene>
<evidence type="ECO:0000256" key="4">
    <source>
        <dbReference type="ARBA" id="ARBA00022824"/>
    </source>
</evidence>
<keyword evidence="6 7" id="KW-0472">Membrane</keyword>
<dbReference type="PANTHER" id="PTHR13505">
    <property type="entry name" value="TRANSMEMBRANE PROTEIN 208"/>
    <property type="match status" value="1"/>
</dbReference>
<keyword evidence="4" id="KW-0256">Endoplasmic reticulum</keyword>
<evidence type="ECO:0000256" key="2">
    <source>
        <dbReference type="ARBA" id="ARBA00009950"/>
    </source>
</evidence>
<dbReference type="Proteomes" id="UP001586593">
    <property type="component" value="Unassembled WGS sequence"/>
</dbReference>
<evidence type="ECO:0000313" key="8">
    <source>
        <dbReference type="EMBL" id="KAL1867752.1"/>
    </source>
</evidence>
<feature type="transmembrane region" description="Helical" evidence="7">
    <location>
        <begin position="20"/>
        <end position="37"/>
    </location>
</feature>
<dbReference type="PANTHER" id="PTHR13505:SF7">
    <property type="entry name" value="TRANSMEMBRANE PROTEIN 208"/>
    <property type="match status" value="1"/>
</dbReference>
<comment type="subcellular location">
    <subcellularLocation>
        <location evidence="1">Endoplasmic reticulum membrane</location>
        <topology evidence="1">Multi-pass membrane protein</topology>
    </subcellularLocation>
</comment>
<sequence>MAQKARKDQAKANAAALNNLHAGALLVNTLFLLSHYLFRSRSLLLWFVLSLPSFLCEFALERTGRPKYDPATKALRSAGEDLSAPGLTEYMFDVVWVTWAAAVLVALFGNGWWFLWAVVPAYGAYKGFGLMGAARQMAQTARGGGIPDDLTAAHKAGGGGRRQRKAA</sequence>
<feature type="transmembrane region" description="Helical" evidence="7">
    <location>
        <begin position="90"/>
        <end position="108"/>
    </location>
</feature>
<evidence type="ECO:0000256" key="7">
    <source>
        <dbReference type="SAM" id="Phobius"/>
    </source>
</evidence>
<keyword evidence="3 7" id="KW-0812">Transmembrane</keyword>
<keyword evidence="5 7" id="KW-1133">Transmembrane helix</keyword>
<comment type="similarity">
    <text evidence="2">Belongs to the TMEM208 family.</text>
</comment>
<protein>
    <recommendedName>
        <fullName evidence="10">DUF788 domain-containing protein</fullName>
    </recommendedName>
</protein>
<accession>A0ABR3WVP7</accession>
<dbReference type="InterPro" id="IPR008506">
    <property type="entry name" value="SND2/TMEM208"/>
</dbReference>
<evidence type="ECO:0000256" key="6">
    <source>
        <dbReference type="ARBA" id="ARBA00023136"/>
    </source>
</evidence>
<evidence type="ECO:0000256" key="3">
    <source>
        <dbReference type="ARBA" id="ARBA00022692"/>
    </source>
</evidence>
<evidence type="ECO:0000313" key="9">
    <source>
        <dbReference type="Proteomes" id="UP001586593"/>
    </source>
</evidence>
<dbReference type="Pfam" id="PF05620">
    <property type="entry name" value="TMEM208_SND2"/>
    <property type="match status" value="1"/>
</dbReference>
<keyword evidence="9" id="KW-1185">Reference proteome</keyword>
<evidence type="ECO:0000256" key="5">
    <source>
        <dbReference type="ARBA" id="ARBA00022989"/>
    </source>
</evidence>
<organism evidence="8 9">
    <name type="scientific">Phialemonium thermophilum</name>
    <dbReference type="NCBI Taxonomy" id="223376"/>
    <lineage>
        <taxon>Eukaryota</taxon>
        <taxon>Fungi</taxon>
        <taxon>Dikarya</taxon>
        <taxon>Ascomycota</taxon>
        <taxon>Pezizomycotina</taxon>
        <taxon>Sordariomycetes</taxon>
        <taxon>Sordariomycetidae</taxon>
        <taxon>Cephalothecales</taxon>
        <taxon>Cephalothecaceae</taxon>
        <taxon>Phialemonium</taxon>
    </lineage>
</organism>
<reference evidence="8 9" key="1">
    <citation type="journal article" date="2024" name="Commun. Biol.">
        <title>Comparative genomic analysis of thermophilic fungi reveals convergent evolutionary adaptations and gene losses.</title>
        <authorList>
            <person name="Steindorff A.S."/>
            <person name="Aguilar-Pontes M.V."/>
            <person name="Robinson A.J."/>
            <person name="Andreopoulos B."/>
            <person name="LaButti K."/>
            <person name="Kuo A."/>
            <person name="Mondo S."/>
            <person name="Riley R."/>
            <person name="Otillar R."/>
            <person name="Haridas S."/>
            <person name="Lipzen A."/>
            <person name="Grimwood J."/>
            <person name="Schmutz J."/>
            <person name="Clum A."/>
            <person name="Reid I.D."/>
            <person name="Moisan M.C."/>
            <person name="Butler G."/>
            <person name="Nguyen T.T.M."/>
            <person name="Dewar K."/>
            <person name="Conant G."/>
            <person name="Drula E."/>
            <person name="Henrissat B."/>
            <person name="Hansel C."/>
            <person name="Singer S."/>
            <person name="Hutchinson M.I."/>
            <person name="de Vries R.P."/>
            <person name="Natvig D.O."/>
            <person name="Powell A.J."/>
            <person name="Tsang A."/>
            <person name="Grigoriev I.V."/>
        </authorList>
    </citation>
    <scope>NUCLEOTIDE SEQUENCE [LARGE SCALE GENOMIC DNA]</scope>
    <source>
        <strain evidence="8 9">ATCC 24622</strain>
    </source>
</reference>
<dbReference type="EMBL" id="JAZHXJ010000232">
    <property type="protein sequence ID" value="KAL1867752.1"/>
    <property type="molecule type" value="Genomic_DNA"/>
</dbReference>
<evidence type="ECO:0008006" key="10">
    <source>
        <dbReference type="Google" id="ProtNLM"/>
    </source>
</evidence>
<proteinExistence type="inferred from homology"/>
<evidence type="ECO:0000256" key="1">
    <source>
        <dbReference type="ARBA" id="ARBA00004477"/>
    </source>
</evidence>